<dbReference type="SUPFAM" id="SSF52540">
    <property type="entry name" value="P-loop containing nucleoside triphosphate hydrolases"/>
    <property type="match status" value="1"/>
</dbReference>
<dbReference type="NCBIfam" id="NF004637">
    <property type="entry name" value="PRK05986.1"/>
    <property type="match status" value="1"/>
</dbReference>
<evidence type="ECO:0000313" key="1">
    <source>
        <dbReference type="EMBL" id="KKN42380.1"/>
    </source>
</evidence>
<dbReference type="AlphaFoldDB" id="A0A0F9QEB4"/>
<dbReference type="CDD" id="cd00561">
    <property type="entry name" value="CobA_ACA"/>
    <property type="match status" value="1"/>
</dbReference>
<dbReference type="EMBL" id="LAZR01001584">
    <property type="protein sequence ID" value="KKN42380.1"/>
    <property type="molecule type" value="Genomic_DNA"/>
</dbReference>
<sequence length="207" mass="23223">MTDDTSDDKKLYAEKMAKVQAARSKMMAKKTVKKGLIIVHTGNGKGKSSSGFGMILRSIGHGFPCAVVQFIKGSMFSADRQVLQDRFSDICQVHVMGEGFTWDTQDRERDIAAASRAWEKAKELIRDPNNRMVLLDELNIALRYDYLNADDVADFLLAEKPEMTHVVITGRNAPERLIEIADLVSEMKEIKHPFRKQGISAQAGVEY</sequence>
<dbReference type="GO" id="GO:0009236">
    <property type="term" value="P:cobalamin biosynthetic process"/>
    <property type="evidence" value="ECO:0007669"/>
    <property type="project" value="InterPro"/>
</dbReference>
<dbReference type="Gene3D" id="3.40.50.300">
    <property type="entry name" value="P-loop containing nucleotide triphosphate hydrolases"/>
    <property type="match status" value="1"/>
</dbReference>
<reference evidence="1" key="1">
    <citation type="journal article" date="2015" name="Nature">
        <title>Complex archaea that bridge the gap between prokaryotes and eukaryotes.</title>
        <authorList>
            <person name="Spang A."/>
            <person name="Saw J.H."/>
            <person name="Jorgensen S.L."/>
            <person name="Zaremba-Niedzwiedzka K."/>
            <person name="Martijn J."/>
            <person name="Lind A.E."/>
            <person name="van Eijk R."/>
            <person name="Schleper C."/>
            <person name="Guy L."/>
            <person name="Ettema T.J."/>
        </authorList>
    </citation>
    <scope>NUCLEOTIDE SEQUENCE</scope>
</reference>
<dbReference type="PANTHER" id="PTHR46638">
    <property type="entry name" value="CORRINOID ADENOSYLTRANSFERASE"/>
    <property type="match status" value="1"/>
</dbReference>
<dbReference type="GO" id="GO:0008817">
    <property type="term" value="F:corrinoid adenosyltransferase activity"/>
    <property type="evidence" value="ECO:0007669"/>
    <property type="project" value="InterPro"/>
</dbReference>
<accession>A0A0F9QEB4</accession>
<dbReference type="PANTHER" id="PTHR46638:SF1">
    <property type="entry name" value="CORRINOID ADENOSYLTRANSFERASE"/>
    <property type="match status" value="1"/>
</dbReference>
<dbReference type="Pfam" id="PF02572">
    <property type="entry name" value="CobA_CobO_BtuR"/>
    <property type="match status" value="1"/>
</dbReference>
<proteinExistence type="predicted"/>
<gene>
    <name evidence="1" type="ORF">LCGC14_0713730</name>
</gene>
<dbReference type="PIRSF" id="PIRSF015617">
    <property type="entry name" value="Adensltrnsf_CobA"/>
    <property type="match status" value="1"/>
</dbReference>
<organism evidence="1">
    <name type="scientific">marine sediment metagenome</name>
    <dbReference type="NCBI Taxonomy" id="412755"/>
    <lineage>
        <taxon>unclassified sequences</taxon>
        <taxon>metagenomes</taxon>
        <taxon>ecological metagenomes</taxon>
    </lineage>
</organism>
<dbReference type="GO" id="GO:0005524">
    <property type="term" value="F:ATP binding"/>
    <property type="evidence" value="ECO:0007669"/>
    <property type="project" value="InterPro"/>
</dbReference>
<evidence type="ECO:0008006" key="2">
    <source>
        <dbReference type="Google" id="ProtNLM"/>
    </source>
</evidence>
<protein>
    <recommendedName>
        <fullName evidence="2">Cob(I)alamin adenosyltransferase N-terminal domain-containing protein</fullName>
    </recommendedName>
</protein>
<dbReference type="NCBIfam" id="TIGR00708">
    <property type="entry name" value="cobA"/>
    <property type="match status" value="1"/>
</dbReference>
<name>A0A0F9QEB4_9ZZZZ</name>
<dbReference type="InterPro" id="IPR003724">
    <property type="entry name" value="CblAdoTrfase_CobA"/>
</dbReference>
<comment type="caution">
    <text evidence="1">The sequence shown here is derived from an EMBL/GenBank/DDBJ whole genome shotgun (WGS) entry which is preliminary data.</text>
</comment>
<dbReference type="InterPro" id="IPR027417">
    <property type="entry name" value="P-loop_NTPase"/>
</dbReference>